<reference evidence="1 2" key="1">
    <citation type="journal article" date="2008" name="PLoS Genet.">
        <title>Genomic islands in the pathogenic filamentous fungus Aspergillus fumigatus.</title>
        <authorList>
            <person name="Fedorova N.D."/>
            <person name="Khaldi N."/>
            <person name="Joardar V.S."/>
            <person name="Maiti R."/>
            <person name="Amedeo P."/>
            <person name="Anderson M.J."/>
            <person name="Crabtree J."/>
            <person name="Silva J.C."/>
            <person name="Badger J.H."/>
            <person name="Albarraq A."/>
            <person name="Angiuoli S."/>
            <person name="Bussey H."/>
            <person name="Bowyer P."/>
            <person name="Cotty P.J."/>
            <person name="Dyer P.S."/>
            <person name="Egan A."/>
            <person name="Galens K."/>
            <person name="Fraser-Liggett C.M."/>
            <person name="Haas B.J."/>
            <person name="Inman J.M."/>
            <person name="Kent R."/>
            <person name="Lemieux S."/>
            <person name="Malavazi I."/>
            <person name="Orvis J."/>
            <person name="Roemer T."/>
            <person name="Ronning C.M."/>
            <person name="Sundaram J.P."/>
            <person name="Sutton G."/>
            <person name="Turner G."/>
            <person name="Venter J.C."/>
            <person name="White O.R."/>
            <person name="Whitty B.R."/>
            <person name="Youngman P."/>
            <person name="Wolfe K.H."/>
            <person name="Goldman G.H."/>
            <person name="Wortman J.R."/>
            <person name="Jiang B."/>
            <person name="Denning D.W."/>
            <person name="Nierman W.C."/>
        </authorList>
    </citation>
    <scope>NUCLEOTIDE SEQUENCE [LARGE SCALE GENOMIC DNA]</scope>
    <source>
        <strain evidence="2">ATCC 1007 / CBS 513.65 / DSM 816 / NCTC 3887 / NRRL 1</strain>
    </source>
</reference>
<protein>
    <submittedName>
        <fullName evidence="1">Uncharacterized protein</fullName>
    </submittedName>
</protein>
<dbReference type="KEGG" id="act:ACLA_023370"/>
<dbReference type="HOGENOM" id="CLU_990390_0_0_1"/>
<sequence length="238" mass="27788">MPIYLSENIFSLVQVDLLAAARAEHPRVFENLKQIRNLELVFDSRDYIYMAQFFSRELPGIAGVVQETTAPSRHKRKVIEDLGGIHADLDIPGIYQSESESETEESPVETEEVHEQHIENMKEYLWGRTMCFVRQTFQLSNLYIDLRRCTCIQGCCRLAMEVLDWGWLHVWIHGMPSEIHVRGTSRREKAIIVQLFDKQRYHAGLCEEELFDQGRAETKSWEVYSGVFRKVHQGLLEQ</sequence>
<dbReference type="AlphaFoldDB" id="A1CPQ2"/>
<dbReference type="RefSeq" id="XP_001269049.1">
    <property type="nucleotide sequence ID" value="XM_001269048.1"/>
</dbReference>
<gene>
    <name evidence="1" type="ORF">ACLA_023370</name>
</gene>
<dbReference type="GeneID" id="4701473"/>
<name>A1CPQ2_ASPCL</name>
<evidence type="ECO:0000313" key="1">
    <source>
        <dbReference type="EMBL" id="EAW07623.1"/>
    </source>
</evidence>
<dbReference type="Proteomes" id="UP000006701">
    <property type="component" value="Unassembled WGS sequence"/>
</dbReference>
<dbReference type="VEuPathDB" id="FungiDB:ACLA_023370"/>
<dbReference type="eggNOG" id="ENOG502RKFD">
    <property type="taxonomic scope" value="Eukaryota"/>
</dbReference>
<proteinExistence type="predicted"/>
<dbReference type="OMA" id="YPRVRDH"/>
<keyword evidence="2" id="KW-1185">Reference proteome</keyword>
<evidence type="ECO:0000313" key="2">
    <source>
        <dbReference type="Proteomes" id="UP000006701"/>
    </source>
</evidence>
<accession>A1CPQ2</accession>
<dbReference type="OrthoDB" id="62952at2759"/>
<organism evidence="1 2">
    <name type="scientific">Aspergillus clavatus (strain ATCC 1007 / CBS 513.65 / DSM 816 / NCTC 3887 / NRRL 1 / QM 1276 / 107)</name>
    <dbReference type="NCBI Taxonomy" id="344612"/>
    <lineage>
        <taxon>Eukaryota</taxon>
        <taxon>Fungi</taxon>
        <taxon>Dikarya</taxon>
        <taxon>Ascomycota</taxon>
        <taxon>Pezizomycotina</taxon>
        <taxon>Eurotiomycetes</taxon>
        <taxon>Eurotiomycetidae</taxon>
        <taxon>Eurotiales</taxon>
        <taxon>Aspergillaceae</taxon>
        <taxon>Aspergillus</taxon>
        <taxon>Aspergillus subgen. Fumigati</taxon>
    </lineage>
</organism>
<dbReference type="EMBL" id="DS027059">
    <property type="protein sequence ID" value="EAW07623.1"/>
    <property type="molecule type" value="Genomic_DNA"/>
</dbReference>